<evidence type="ECO:0000256" key="1">
    <source>
        <dbReference type="SAM" id="MobiDB-lite"/>
    </source>
</evidence>
<feature type="region of interest" description="Disordered" evidence="1">
    <location>
        <begin position="96"/>
        <end position="123"/>
    </location>
</feature>
<dbReference type="EMBL" id="CP059851">
    <property type="protein sequence ID" value="QMW24319.1"/>
    <property type="molecule type" value="Genomic_DNA"/>
</dbReference>
<keyword evidence="3" id="KW-1185">Reference proteome</keyword>
<protein>
    <recommendedName>
        <fullName evidence="4">DUF2946 domain-containing protein</fullName>
    </recommendedName>
</protein>
<dbReference type="KEGG" id="sand:H3309_07670"/>
<reference evidence="2 3" key="1">
    <citation type="submission" date="2020-07" db="EMBL/GenBank/DDBJ databases">
        <title>Complete genome sequence for Sandaracinobacter sp. M6.</title>
        <authorList>
            <person name="Tang Y."/>
            <person name="Liu Q."/>
            <person name="Guo Z."/>
            <person name="Lei P."/>
            <person name="Huang B."/>
        </authorList>
    </citation>
    <scope>NUCLEOTIDE SEQUENCE [LARGE SCALE GENOMIC DNA]</scope>
    <source>
        <strain evidence="2 3">M6</strain>
    </source>
</reference>
<sequence length="123" mass="12226">MTAHPRHQALAAFIAALALMVAALVPQGWMPARAAGLPGLVICTADGFKPLPDGADHPTPAKPANSAPCTFALTAHAAPPPLPSLPVPVRIDAPADPVAIATPSATPSPATRQPPATGPPAHA</sequence>
<organism evidence="2 3">
    <name type="scientific">Sandaracinobacteroides saxicola</name>
    <dbReference type="NCBI Taxonomy" id="2759707"/>
    <lineage>
        <taxon>Bacteria</taxon>
        <taxon>Pseudomonadati</taxon>
        <taxon>Pseudomonadota</taxon>
        <taxon>Alphaproteobacteria</taxon>
        <taxon>Sphingomonadales</taxon>
        <taxon>Sphingosinicellaceae</taxon>
        <taxon>Sandaracinobacteroides</taxon>
    </lineage>
</organism>
<evidence type="ECO:0000313" key="3">
    <source>
        <dbReference type="Proteomes" id="UP000515292"/>
    </source>
</evidence>
<feature type="compositionally biased region" description="Low complexity" evidence="1">
    <location>
        <begin position="99"/>
        <end position="115"/>
    </location>
</feature>
<evidence type="ECO:0000313" key="2">
    <source>
        <dbReference type="EMBL" id="QMW24319.1"/>
    </source>
</evidence>
<proteinExistence type="predicted"/>
<name>A0A7G5ILS7_9SPHN</name>
<dbReference type="RefSeq" id="WP_182298167.1">
    <property type="nucleotide sequence ID" value="NZ_CP059851.1"/>
</dbReference>
<dbReference type="Proteomes" id="UP000515292">
    <property type="component" value="Chromosome"/>
</dbReference>
<dbReference type="AlphaFoldDB" id="A0A7G5ILS7"/>
<accession>A0A7G5ILS7</accession>
<gene>
    <name evidence="2" type="ORF">H3309_07670</name>
</gene>
<evidence type="ECO:0008006" key="4">
    <source>
        <dbReference type="Google" id="ProtNLM"/>
    </source>
</evidence>